<gene>
    <name evidence="1" type="ORF">GCM10023205_82960</name>
</gene>
<name>A0ABP9IG75_9ACTN</name>
<dbReference type="EMBL" id="BAABHS010000066">
    <property type="protein sequence ID" value="GAA4997123.1"/>
    <property type="molecule type" value="Genomic_DNA"/>
</dbReference>
<dbReference type="Gene3D" id="3.40.50.300">
    <property type="entry name" value="P-loop containing nucleotide triphosphate hydrolases"/>
    <property type="match status" value="1"/>
</dbReference>
<organism evidence="1 2">
    <name type="scientific">Yinghuangia aomiensis</name>
    <dbReference type="NCBI Taxonomy" id="676205"/>
    <lineage>
        <taxon>Bacteria</taxon>
        <taxon>Bacillati</taxon>
        <taxon>Actinomycetota</taxon>
        <taxon>Actinomycetes</taxon>
        <taxon>Kitasatosporales</taxon>
        <taxon>Streptomycetaceae</taxon>
        <taxon>Yinghuangia</taxon>
    </lineage>
</organism>
<dbReference type="GO" id="GO:0016301">
    <property type="term" value="F:kinase activity"/>
    <property type="evidence" value="ECO:0007669"/>
    <property type="project" value="UniProtKB-KW"/>
</dbReference>
<evidence type="ECO:0000313" key="2">
    <source>
        <dbReference type="Proteomes" id="UP001500466"/>
    </source>
</evidence>
<proteinExistence type="predicted"/>
<reference evidence="2" key="1">
    <citation type="journal article" date="2019" name="Int. J. Syst. Evol. Microbiol.">
        <title>The Global Catalogue of Microorganisms (GCM) 10K type strain sequencing project: providing services to taxonomists for standard genome sequencing and annotation.</title>
        <authorList>
            <consortium name="The Broad Institute Genomics Platform"/>
            <consortium name="The Broad Institute Genome Sequencing Center for Infectious Disease"/>
            <person name="Wu L."/>
            <person name="Ma J."/>
        </authorList>
    </citation>
    <scope>NUCLEOTIDE SEQUENCE [LARGE SCALE GENOMIC DNA]</scope>
    <source>
        <strain evidence="2">JCM 17986</strain>
    </source>
</reference>
<accession>A0ABP9IG75</accession>
<dbReference type="InterPro" id="IPR027417">
    <property type="entry name" value="P-loop_NTPase"/>
</dbReference>
<evidence type="ECO:0000313" key="1">
    <source>
        <dbReference type="EMBL" id="GAA4997123.1"/>
    </source>
</evidence>
<sequence>MQVRPTTPDALAESLAGQLADRVPEGRWLRAAIDGAAAADPGALADALVAPIKAAGHAVQRVSATDFLRPASIRFEHGRHDADAFYWTWLDEGGLTREVLDPLGPDGTGRVLPSLWDAARDRATRAGYVDLPPGGVLVLDGPVLLGRGLPLDFTVHLSLSDGALRRRTPEDERWTLPAYRRYAEECLPEDSADVVVRWDDPRRPAVVAAN</sequence>
<keyword evidence="2" id="KW-1185">Reference proteome</keyword>
<dbReference type="Proteomes" id="UP001500466">
    <property type="component" value="Unassembled WGS sequence"/>
</dbReference>
<comment type="caution">
    <text evidence="1">The sequence shown here is derived from an EMBL/GenBank/DDBJ whole genome shotgun (WGS) entry which is preliminary data.</text>
</comment>
<dbReference type="RefSeq" id="WP_345681075.1">
    <property type="nucleotide sequence ID" value="NZ_BAABHS010000066.1"/>
</dbReference>
<keyword evidence="1" id="KW-0808">Transferase</keyword>
<keyword evidence="1" id="KW-0418">Kinase</keyword>
<protein>
    <submittedName>
        <fullName evidence="1">Uridine kinase</fullName>
    </submittedName>
</protein>